<sequence>MGAINNNASVIYLTITDGKICRRVQSPTNNSKERLTKDGRLIHEEQYSGWEGTIKNISTRESDYGKDWVIEIWDGEVTALLQFKYSSGYASSFLKALPNVDLDIPVTISPKLQIDGDKKKAVIFLNQSGKAIKWHYTKDNPNGLPPLQQIKVKGVNTWDDSEMMEFLEDMVKNKMRENEAPF</sequence>
<gene>
    <name evidence="1" type="ORF">UFOVP217_6</name>
</gene>
<reference evidence="1" key="1">
    <citation type="submission" date="2020-05" db="EMBL/GenBank/DDBJ databases">
        <authorList>
            <person name="Chiriac C."/>
            <person name="Salcher M."/>
            <person name="Ghai R."/>
            <person name="Kavagutti S V."/>
        </authorList>
    </citation>
    <scope>NUCLEOTIDE SEQUENCE</scope>
</reference>
<organism evidence="1">
    <name type="scientific">uncultured Caudovirales phage</name>
    <dbReference type="NCBI Taxonomy" id="2100421"/>
    <lineage>
        <taxon>Viruses</taxon>
        <taxon>Duplodnaviria</taxon>
        <taxon>Heunggongvirae</taxon>
        <taxon>Uroviricota</taxon>
        <taxon>Caudoviricetes</taxon>
        <taxon>Peduoviridae</taxon>
        <taxon>Maltschvirus</taxon>
        <taxon>Maltschvirus maltsch</taxon>
    </lineage>
</organism>
<evidence type="ECO:0000313" key="1">
    <source>
        <dbReference type="EMBL" id="CAB5218343.1"/>
    </source>
</evidence>
<name>A0A6J7WSS8_9CAUD</name>
<accession>A0A6J7WSS8</accession>
<proteinExistence type="predicted"/>
<protein>
    <submittedName>
        <fullName evidence="1">Uncharacterized protein</fullName>
    </submittedName>
</protein>
<dbReference type="EMBL" id="LR798259">
    <property type="protein sequence ID" value="CAB5218343.1"/>
    <property type="molecule type" value="Genomic_DNA"/>
</dbReference>